<evidence type="ECO:0000256" key="5">
    <source>
        <dbReference type="ARBA" id="ARBA00023295"/>
    </source>
</evidence>
<dbReference type="SUPFAM" id="SSF57180">
    <property type="entry name" value="Cellulose-binding domain"/>
    <property type="match status" value="1"/>
</dbReference>
<protein>
    <recommendedName>
        <fullName evidence="10">CBM1 domain-containing protein</fullName>
    </recommendedName>
</protein>
<comment type="caution">
    <text evidence="11">The sequence shown here is derived from an EMBL/GenBank/DDBJ whole genome shotgun (WGS) entry which is preliminary data.</text>
</comment>
<dbReference type="GO" id="GO:0071555">
    <property type="term" value="P:cell wall organization"/>
    <property type="evidence" value="ECO:0007669"/>
    <property type="project" value="UniProtKB-KW"/>
</dbReference>
<dbReference type="AlphaFoldDB" id="A0AAV9WXI9"/>
<dbReference type="PROSITE" id="PS00562">
    <property type="entry name" value="CBM1_1"/>
    <property type="match status" value="1"/>
</dbReference>
<dbReference type="GO" id="GO:0009986">
    <property type="term" value="C:cell surface"/>
    <property type="evidence" value="ECO:0007669"/>
    <property type="project" value="TreeGrafter"/>
</dbReference>
<evidence type="ECO:0000256" key="9">
    <source>
        <dbReference type="SAM" id="SignalP"/>
    </source>
</evidence>
<evidence type="ECO:0000259" key="10">
    <source>
        <dbReference type="PROSITE" id="PS51164"/>
    </source>
</evidence>
<proteinExistence type="inferred from homology"/>
<dbReference type="GO" id="GO:0009251">
    <property type="term" value="P:glucan catabolic process"/>
    <property type="evidence" value="ECO:0007669"/>
    <property type="project" value="TreeGrafter"/>
</dbReference>
<keyword evidence="3" id="KW-0378">Hydrolase</keyword>
<evidence type="ECO:0000256" key="3">
    <source>
        <dbReference type="ARBA" id="ARBA00022801"/>
    </source>
</evidence>
<evidence type="ECO:0000256" key="1">
    <source>
        <dbReference type="ARBA" id="ARBA00005641"/>
    </source>
</evidence>
<dbReference type="PROSITE" id="PS51164">
    <property type="entry name" value="CBM1_2"/>
    <property type="match status" value="1"/>
</dbReference>
<dbReference type="Pfam" id="PF00734">
    <property type="entry name" value="CBM_1"/>
    <property type="match status" value="1"/>
</dbReference>
<dbReference type="SMART" id="SM00236">
    <property type="entry name" value="fCBD"/>
    <property type="match status" value="1"/>
</dbReference>
<keyword evidence="12" id="KW-1185">Reference proteome</keyword>
<keyword evidence="5" id="KW-0326">Glycosidase</keyword>
<dbReference type="GO" id="GO:0008422">
    <property type="term" value="F:beta-glucosidase activity"/>
    <property type="evidence" value="ECO:0007669"/>
    <property type="project" value="TreeGrafter"/>
</dbReference>
<accession>A0AAV9WXI9</accession>
<evidence type="ECO:0000256" key="6">
    <source>
        <dbReference type="ARBA" id="ARBA00023316"/>
    </source>
</evidence>
<evidence type="ECO:0000313" key="12">
    <source>
        <dbReference type="Proteomes" id="UP001365542"/>
    </source>
</evidence>
<keyword evidence="4" id="KW-0119">Carbohydrate metabolism</keyword>
<dbReference type="Pfam" id="PF00150">
    <property type="entry name" value="Cellulase"/>
    <property type="match status" value="1"/>
</dbReference>
<keyword evidence="2 9" id="KW-0732">Signal</keyword>
<dbReference type="GO" id="GO:0005576">
    <property type="term" value="C:extracellular region"/>
    <property type="evidence" value="ECO:0007669"/>
    <property type="project" value="InterPro"/>
</dbReference>
<dbReference type="InterPro" id="IPR001547">
    <property type="entry name" value="Glyco_hydro_5"/>
</dbReference>
<keyword evidence="7" id="KW-0624">Polysaccharide degradation</keyword>
<evidence type="ECO:0000313" key="11">
    <source>
        <dbReference type="EMBL" id="KAK6527515.1"/>
    </source>
</evidence>
<dbReference type="EMBL" id="JAVHJO010000015">
    <property type="protein sequence ID" value="KAK6527515.1"/>
    <property type="molecule type" value="Genomic_DNA"/>
</dbReference>
<feature type="signal peptide" evidence="9">
    <location>
        <begin position="1"/>
        <end position="20"/>
    </location>
</feature>
<dbReference type="PANTHER" id="PTHR31297:SF41">
    <property type="entry name" value="ENDOGLUCANASE, PUTATIVE (AFU_ORTHOLOGUE AFUA_5G01830)-RELATED"/>
    <property type="match status" value="1"/>
</dbReference>
<feature type="region of interest" description="Disordered" evidence="8">
    <location>
        <begin position="66"/>
        <end position="129"/>
    </location>
</feature>
<feature type="chain" id="PRO_5043664909" description="CBM1 domain-containing protein" evidence="9">
    <location>
        <begin position="21"/>
        <end position="696"/>
    </location>
</feature>
<sequence length="696" mass="74991">MAFSLKKALFLASLAQLVQSQQTLYGQCGGIGYTGPTVCVAAAACTSFNAYYYQCVPAATTTTAKPTTTKQSTTTTTTKPTTTKSTTTAPTTTKSTTKSTTAPTTKSTTKSTTAPTTTKTTTTTTKVTTTSTKASTTSGVCPTGTFTPVSASAAFASLMPGINIGNTFDAIPDETSWGNTVTPANLDAIKAGGYKSIRLPVTWEYHLINQSPTYTINSTWLDRVEYIVDQSLQRGLWTILNIHHDSWISFDVTAASANYTQMDQKFSALWSQIATRFACKGERLIFEALNEPTGSTQAHADQLNTMMGLFMTSVNTAGGYNPKRVLALNGLGMNQANTEMWFQRPSVYPDQPWGLTFHYYSPYDFIFQAWGKTIWGTDDDIALIEADFALWKGNFSNIPTFIGEWNASPKNVERAAGWRYYDAFTKICVKYGYSSIIWDAGQDNLNRLTNTWFEPATESILLNAVAGHANVLADSTLDASATTQSSSAYIYHKVGDAVTDQTASYINVNGAPTSVKTSGGVDLLAGGQVSYAANTGVLTLHQSYLATLITSGTAPGTLETLSVAWPAGDVLTLKIVLYNTPTVATHTYSMQTTDLYIPVQYAGLPFPATVYGEFNDAAKTYVSDDWTVWLGPLQQGRWTSGNWGYDGSNLIIWASGLAAIKSKAPAGATQATLAWEFYPRNGFAPGSNALNITLTL</sequence>
<evidence type="ECO:0000256" key="4">
    <source>
        <dbReference type="ARBA" id="ARBA00023277"/>
    </source>
</evidence>
<dbReference type="InterPro" id="IPR017853">
    <property type="entry name" value="GH"/>
</dbReference>
<dbReference type="GO" id="GO:0030248">
    <property type="term" value="F:cellulose binding"/>
    <property type="evidence" value="ECO:0007669"/>
    <property type="project" value="InterPro"/>
</dbReference>
<organism evidence="11 12">
    <name type="scientific">Orbilia ellipsospora</name>
    <dbReference type="NCBI Taxonomy" id="2528407"/>
    <lineage>
        <taxon>Eukaryota</taxon>
        <taxon>Fungi</taxon>
        <taxon>Dikarya</taxon>
        <taxon>Ascomycota</taxon>
        <taxon>Pezizomycotina</taxon>
        <taxon>Orbiliomycetes</taxon>
        <taxon>Orbiliales</taxon>
        <taxon>Orbiliaceae</taxon>
        <taxon>Orbilia</taxon>
    </lineage>
</organism>
<dbReference type="InterPro" id="IPR000254">
    <property type="entry name" value="CBD"/>
</dbReference>
<gene>
    <name evidence="11" type="ORF">TWF694_004498</name>
</gene>
<evidence type="ECO:0000256" key="7">
    <source>
        <dbReference type="ARBA" id="ARBA00023326"/>
    </source>
</evidence>
<keyword evidence="6" id="KW-0961">Cell wall biogenesis/degradation</keyword>
<evidence type="ECO:0000256" key="8">
    <source>
        <dbReference type="SAM" id="MobiDB-lite"/>
    </source>
</evidence>
<dbReference type="Proteomes" id="UP001365542">
    <property type="component" value="Unassembled WGS sequence"/>
</dbReference>
<dbReference type="InterPro" id="IPR050386">
    <property type="entry name" value="Glycosyl_hydrolase_5"/>
</dbReference>
<dbReference type="SUPFAM" id="SSF51445">
    <property type="entry name" value="(Trans)glycosidases"/>
    <property type="match status" value="1"/>
</dbReference>
<feature type="domain" description="CBM1" evidence="10">
    <location>
        <begin position="20"/>
        <end position="56"/>
    </location>
</feature>
<dbReference type="InterPro" id="IPR035971">
    <property type="entry name" value="CBD_sf"/>
</dbReference>
<dbReference type="Gene3D" id="3.20.20.80">
    <property type="entry name" value="Glycosidases"/>
    <property type="match status" value="1"/>
</dbReference>
<dbReference type="PANTHER" id="PTHR31297">
    <property type="entry name" value="GLUCAN ENDO-1,6-BETA-GLUCOSIDASE B"/>
    <property type="match status" value="1"/>
</dbReference>
<name>A0AAV9WXI9_9PEZI</name>
<comment type="similarity">
    <text evidence="1">Belongs to the glycosyl hydrolase 5 (cellulase A) family.</text>
</comment>
<reference evidence="11 12" key="1">
    <citation type="submission" date="2019-10" db="EMBL/GenBank/DDBJ databases">
        <authorList>
            <person name="Palmer J.M."/>
        </authorList>
    </citation>
    <scope>NUCLEOTIDE SEQUENCE [LARGE SCALE GENOMIC DNA]</scope>
    <source>
        <strain evidence="11 12">TWF694</strain>
    </source>
</reference>
<evidence type="ECO:0000256" key="2">
    <source>
        <dbReference type="ARBA" id="ARBA00022729"/>
    </source>
</evidence>